<dbReference type="Proteomes" id="UP001054821">
    <property type="component" value="Chromosome 6"/>
</dbReference>
<dbReference type="EMBL" id="JAJFAZ020000006">
    <property type="protein sequence ID" value="KAI5321485.1"/>
    <property type="molecule type" value="Genomic_DNA"/>
</dbReference>
<organism evidence="1 2">
    <name type="scientific">Prunus dulcis</name>
    <name type="common">Almond</name>
    <name type="synonym">Amygdalus dulcis</name>
    <dbReference type="NCBI Taxonomy" id="3755"/>
    <lineage>
        <taxon>Eukaryota</taxon>
        <taxon>Viridiplantae</taxon>
        <taxon>Streptophyta</taxon>
        <taxon>Embryophyta</taxon>
        <taxon>Tracheophyta</taxon>
        <taxon>Spermatophyta</taxon>
        <taxon>Magnoliopsida</taxon>
        <taxon>eudicotyledons</taxon>
        <taxon>Gunneridae</taxon>
        <taxon>Pentapetalae</taxon>
        <taxon>rosids</taxon>
        <taxon>fabids</taxon>
        <taxon>Rosales</taxon>
        <taxon>Rosaceae</taxon>
        <taxon>Amygdaloideae</taxon>
        <taxon>Amygdaleae</taxon>
        <taxon>Prunus</taxon>
    </lineage>
</organism>
<sequence length="109" mass="12412">MEAGFRLIDCERLNVTIREGSANLTEVLEESEGKLKQPIPTRADIQKVDRVKSKVSAADWIYPDFLFIANLIRALTDARKQSEVSRRHLLLGAKTKKQQRHQQQHSSSA</sequence>
<proteinExistence type="predicted"/>
<name>A0AAD4VAK4_PRUDU</name>
<comment type="caution">
    <text evidence="1">The sequence shown here is derived from an EMBL/GenBank/DDBJ whole genome shotgun (WGS) entry which is preliminary data.</text>
</comment>
<protein>
    <submittedName>
        <fullName evidence="1">Uncharacterized protein</fullName>
    </submittedName>
</protein>
<evidence type="ECO:0000313" key="2">
    <source>
        <dbReference type="Proteomes" id="UP001054821"/>
    </source>
</evidence>
<dbReference type="AlphaFoldDB" id="A0AAD4VAK4"/>
<evidence type="ECO:0000313" key="1">
    <source>
        <dbReference type="EMBL" id="KAI5321485.1"/>
    </source>
</evidence>
<accession>A0AAD4VAK4</accession>
<gene>
    <name evidence="1" type="ORF">L3X38_030556</name>
</gene>
<reference evidence="1 2" key="1">
    <citation type="journal article" date="2022" name="G3 (Bethesda)">
        <title>Whole-genome sequence and methylome profiling of the almond [Prunus dulcis (Mill.) D.A. Webb] cultivar 'Nonpareil'.</title>
        <authorList>
            <person name="D'Amico-Willman K.M."/>
            <person name="Ouma W.Z."/>
            <person name="Meulia T."/>
            <person name="Sideli G.M."/>
            <person name="Gradziel T.M."/>
            <person name="Fresnedo-Ramirez J."/>
        </authorList>
    </citation>
    <scope>NUCLEOTIDE SEQUENCE [LARGE SCALE GENOMIC DNA]</scope>
    <source>
        <strain evidence="1">Clone GOH B32 T37-40</strain>
    </source>
</reference>
<keyword evidence="2" id="KW-1185">Reference proteome</keyword>